<evidence type="ECO:0000313" key="2">
    <source>
        <dbReference type="Proteomes" id="UP000054217"/>
    </source>
</evidence>
<name>A0A0C3NZU4_PISTI</name>
<gene>
    <name evidence="1" type="ORF">M404DRAFT_998986</name>
</gene>
<accession>A0A0C3NZU4</accession>
<sequence length="62" mass="6768">MHVRSSCGCVFAATFNRPTLLFHLVSRSWVSHPNFTGSGLAPLPSFSRFFQPGQSRLSDLGG</sequence>
<dbReference type="HOGENOM" id="CLU_2905095_0_0_1"/>
<reference evidence="2" key="2">
    <citation type="submission" date="2015-01" db="EMBL/GenBank/DDBJ databases">
        <title>Evolutionary Origins and Diversification of the Mycorrhizal Mutualists.</title>
        <authorList>
            <consortium name="DOE Joint Genome Institute"/>
            <consortium name="Mycorrhizal Genomics Consortium"/>
            <person name="Kohler A."/>
            <person name="Kuo A."/>
            <person name="Nagy L.G."/>
            <person name="Floudas D."/>
            <person name="Copeland A."/>
            <person name="Barry K.W."/>
            <person name="Cichocki N."/>
            <person name="Veneault-Fourrey C."/>
            <person name="LaButti K."/>
            <person name="Lindquist E.A."/>
            <person name="Lipzen A."/>
            <person name="Lundell T."/>
            <person name="Morin E."/>
            <person name="Murat C."/>
            <person name="Riley R."/>
            <person name="Ohm R."/>
            <person name="Sun H."/>
            <person name="Tunlid A."/>
            <person name="Henrissat B."/>
            <person name="Grigoriev I.V."/>
            <person name="Hibbett D.S."/>
            <person name="Martin F."/>
        </authorList>
    </citation>
    <scope>NUCLEOTIDE SEQUENCE [LARGE SCALE GENOMIC DNA]</scope>
    <source>
        <strain evidence="2">Marx 270</strain>
    </source>
</reference>
<dbReference type="Proteomes" id="UP000054217">
    <property type="component" value="Unassembled WGS sequence"/>
</dbReference>
<reference evidence="1 2" key="1">
    <citation type="submission" date="2014-04" db="EMBL/GenBank/DDBJ databases">
        <authorList>
            <consortium name="DOE Joint Genome Institute"/>
            <person name="Kuo A."/>
            <person name="Kohler A."/>
            <person name="Costa M.D."/>
            <person name="Nagy L.G."/>
            <person name="Floudas D."/>
            <person name="Copeland A."/>
            <person name="Barry K.W."/>
            <person name="Cichocki N."/>
            <person name="Veneault-Fourrey C."/>
            <person name="LaButti K."/>
            <person name="Lindquist E.A."/>
            <person name="Lipzen A."/>
            <person name="Lundell T."/>
            <person name="Morin E."/>
            <person name="Murat C."/>
            <person name="Sun H."/>
            <person name="Tunlid A."/>
            <person name="Henrissat B."/>
            <person name="Grigoriev I.V."/>
            <person name="Hibbett D.S."/>
            <person name="Martin F."/>
            <person name="Nordberg H.P."/>
            <person name="Cantor M.N."/>
            <person name="Hua S.X."/>
        </authorList>
    </citation>
    <scope>NUCLEOTIDE SEQUENCE [LARGE SCALE GENOMIC DNA]</scope>
    <source>
        <strain evidence="1 2">Marx 270</strain>
    </source>
</reference>
<organism evidence="1 2">
    <name type="scientific">Pisolithus tinctorius Marx 270</name>
    <dbReference type="NCBI Taxonomy" id="870435"/>
    <lineage>
        <taxon>Eukaryota</taxon>
        <taxon>Fungi</taxon>
        <taxon>Dikarya</taxon>
        <taxon>Basidiomycota</taxon>
        <taxon>Agaricomycotina</taxon>
        <taxon>Agaricomycetes</taxon>
        <taxon>Agaricomycetidae</taxon>
        <taxon>Boletales</taxon>
        <taxon>Sclerodermatineae</taxon>
        <taxon>Pisolithaceae</taxon>
        <taxon>Pisolithus</taxon>
    </lineage>
</organism>
<protein>
    <submittedName>
        <fullName evidence="1">Uncharacterized protein</fullName>
    </submittedName>
</protein>
<dbReference type="AlphaFoldDB" id="A0A0C3NZU4"/>
<dbReference type="EMBL" id="KN831963">
    <property type="protein sequence ID" value="KIO06350.1"/>
    <property type="molecule type" value="Genomic_DNA"/>
</dbReference>
<evidence type="ECO:0000313" key="1">
    <source>
        <dbReference type="EMBL" id="KIO06350.1"/>
    </source>
</evidence>
<dbReference type="InParanoid" id="A0A0C3NZU4"/>
<proteinExistence type="predicted"/>
<keyword evidence="2" id="KW-1185">Reference proteome</keyword>